<gene>
    <name evidence="7" type="ORF">QPM17_17590</name>
</gene>
<evidence type="ECO:0000256" key="1">
    <source>
        <dbReference type="ARBA" id="ARBA00008857"/>
    </source>
</evidence>
<sequence>MAVKNRELLPRSADSADKLIRKLTPGQKDTYIQDSTVTGLVLRVTPSGKKIWHLRYTVQVGSGQWIGRKHSLGAFCDGLRTRSARELAEEWRVRIRQGEDPQEEKKKLAEMRKAEHLREIAERQALRTLNDVAAVYATKLANKTSGHDDGGIHAMTILQNHLLGRFGSIPIKEFTRQHFFAAVDPVLAAGHNSMANSVLLYTKAMFRLAVKREFIEYSVLDCVEKADVGGKDKIRTRVLCATRTKEDELEELYKLLPESGLSRNLQCSVHILLGTMCRGIELFKGRWDHLNFDNSTWLIPDENSKNGDPIIIHLSDYSKKWFAELHKLTGHTGWMMPSVKSKDRPYMLPKVLSKAVCERQRDPDAPPKKGRTKNHSTLILPDGHWTVHDLRRTGATQMQMLNVTPDIIDACQNHRPLGSVRRRYQHGESMDQMRNAWDLLGRSLAAKADAHNQTV</sequence>
<evidence type="ECO:0000259" key="6">
    <source>
        <dbReference type="PROSITE" id="PS51898"/>
    </source>
</evidence>
<protein>
    <submittedName>
        <fullName evidence="7">Integrase arm-type DNA-binding domain-containing protein</fullName>
    </submittedName>
</protein>
<dbReference type="Proteomes" id="UP001227964">
    <property type="component" value="Unassembled WGS sequence"/>
</dbReference>
<dbReference type="Gene3D" id="1.10.150.130">
    <property type="match status" value="1"/>
</dbReference>
<proteinExistence type="inferred from homology"/>
<dbReference type="RefSeq" id="WP_285392351.1">
    <property type="nucleotide sequence ID" value="NZ_JASSVS010000010.1"/>
</dbReference>
<evidence type="ECO:0000313" key="7">
    <source>
        <dbReference type="EMBL" id="MDL0432961.1"/>
    </source>
</evidence>
<reference evidence="7 8" key="1">
    <citation type="submission" date="2023-06" db="EMBL/GenBank/DDBJ databases">
        <title>Marinobacter azerbaijanicus a moderately halophilic, isolated from Urmia Lake in Azerbaijan region of Iran.</title>
        <authorList>
            <person name="Sanchez-Porro C."/>
            <person name="Aghdam E.M."/>
            <person name="Saheb S.M."/>
            <person name="Tarhriz V."/>
            <person name="Kazemi E."/>
            <person name="Ammozegar M.A."/>
            <person name="Ventosa A."/>
            <person name="Hejazi M.S."/>
        </authorList>
    </citation>
    <scope>NUCLEOTIDE SEQUENCE [LARGE SCALE GENOMIC DNA]</scope>
    <source>
        <strain evidence="7 8">TBZ242</strain>
    </source>
</reference>
<dbReference type="EMBL" id="JASSVS010000010">
    <property type="protein sequence ID" value="MDL0432961.1"/>
    <property type="molecule type" value="Genomic_DNA"/>
</dbReference>
<evidence type="ECO:0000256" key="3">
    <source>
        <dbReference type="ARBA" id="ARBA00023125"/>
    </source>
</evidence>
<dbReference type="InterPro" id="IPR038488">
    <property type="entry name" value="Integrase_DNA-bd_sf"/>
</dbReference>
<dbReference type="InterPro" id="IPR002104">
    <property type="entry name" value="Integrase_catalytic"/>
</dbReference>
<dbReference type="InterPro" id="IPR025166">
    <property type="entry name" value="Integrase_DNA_bind_dom"/>
</dbReference>
<dbReference type="CDD" id="cd00801">
    <property type="entry name" value="INT_P4_C"/>
    <property type="match status" value="1"/>
</dbReference>
<evidence type="ECO:0000313" key="8">
    <source>
        <dbReference type="Proteomes" id="UP001227964"/>
    </source>
</evidence>
<organism evidence="7 8">
    <name type="scientific">Marinobacter azerbaijanicus</name>
    <dbReference type="NCBI Taxonomy" id="3050455"/>
    <lineage>
        <taxon>Bacteria</taxon>
        <taxon>Pseudomonadati</taxon>
        <taxon>Pseudomonadota</taxon>
        <taxon>Gammaproteobacteria</taxon>
        <taxon>Pseudomonadales</taxon>
        <taxon>Marinobacteraceae</taxon>
        <taxon>Marinobacter</taxon>
    </lineage>
</organism>
<feature type="domain" description="Tyr recombinase" evidence="6">
    <location>
        <begin position="238"/>
        <end position="438"/>
    </location>
</feature>
<keyword evidence="8" id="KW-1185">Reference proteome</keyword>
<comment type="caution">
    <text evidence="7">The sequence shown here is derived from an EMBL/GenBank/DDBJ whole genome shotgun (WGS) entry which is preliminary data.</text>
</comment>
<dbReference type="InterPro" id="IPR011010">
    <property type="entry name" value="DNA_brk_join_enz"/>
</dbReference>
<keyword evidence="2" id="KW-0229">DNA integration</keyword>
<dbReference type="GO" id="GO:0003677">
    <property type="term" value="F:DNA binding"/>
    <property type="evidence" value="ECO:0007669"/>
    <property type="project" value="UniProtKB-KW"/>
</dbReference>
<dbReference type="InterPro" id="IPR010998">
    <property type="entry name" value="Integrase_recombinase_N"/>
</dbReference>
<evidence type="ECO:0000256" key="5">
    <source>
        <dbReference type="SAM" id="MobiDB-lite"/>
    </source>
</evidence>
<evidence type="ECO:0000256" key="2">
    <source>
        <dbReference type="ARBA" id="ARBA00022908"/>
    </source>
</evidence>
<name>A0ABT7IFL6_9GAMM</name>
<comment type="similarity">
    <text evidence="1">Belongs to the 'phage' integrase family.</text>
</comment>
<dbReference type="SUPFAM" id="SSF56349">
    <property type="entry name" value="DNA breaking-rejoining enzymes"/>
    <property type="match status" value="1"/>
</dbReference>
<dbReference type="InterPro" id="IPR013762">
    <property type="entry name" value="Integrase-like_cat_sf"/>
</dbReference>
<dbReference type="Pfam" id="PF13356">
    <property type="entry name" value="Arm-DNA-bind_3"/>
    <property type="match status" value="1"/>
</dbReference>
<feature type="compositionally biased region" description="Basic and acidic residues" evidence="5">
    <location>
        <begin position="358"/>
        <end position="367"/>
    </location>
</feature>
<dbReference type="PANTHER" id="PTHR30629:SF2">
    <property type="entry name" value="PROPHAGE INTEGRASE INTS-RELATED"/>
    <property type="match status" value="1"/>
</dbReference>
<feature type="region of interest" description="Disordered" evidence="5">
    <location>
        <begin position="358"/>
        <end position="378"/>
    </location>
</feature>
<evidence type="ECO:0000256" key="4">
    <source>
        <dbReference type="ARBA" id="ARBA00023172"/>
    </source>
</evidence>
<dbReference type="Gene3D" id="3.30.160.390">
    <property type="entry name" value="Integrase, DNA-binding domain"/>
    <property type="match status" value="1"/>
</dbReference>
<accession>A0ABT7IFL6</accession>
<dbReference type="Gene3D" id="1.10.443.10">
    <property type="entry name" value="Intergrase catalytic core"/>
    <property type="match status" value="1"/>
</dbReference>
<keyword evidence="3 7" id="KW-0238">DNA-binding</keyword>
<dbReference type="PANTHER" id="PTHR30629">
    <property type="entry name" value="PROPHAGE INTEGRASE"/>
    <property type="match status" value="1"/>
</dbReference>
<keyword evidence="4" id="KW-0233">DNA recombination</keyword>
<dbReference type="Pfam" id="PF00589">
    <property type="entry name" value="Phage_integrase"/>
    <property type="match status" value="1"/>
</dbReference>
<dbReference type="PROSITE" id="PS51898">
    <property type="entry name" value="TYR_RECOMBINASE"/>
    <property type="match status" value="1"/>
</dbReference>
<dbReference type="InterPro" id="IPR050808">
    <property type="entry name" value="Phage_Integrase"/>
</dbReference>